<comment type="caution">
    <text evidence="1">The sequence shown here is derived from an EMBL/GenBank/DDBJ whole genome shotgun (WGS) entry which is preliminary data.</text>
</comment>
<protein>
    <submittedName>
        <fullName evidence="1">Uncharacterized protein</fullName>
    </submittedName>
</protein>
<dbReference type="EMBL" id="JADOUA010000001">
    <property type="protein sequence ID" value="MBG6092335.1"/>
    <property type="molecule type" value="Genomic_DNA"/>
</dbReference>
<dbReference type="Proteomes" id="UP000614047">
    <property type="component" value="Unassembled WGS sequence"/>
</dbReference>
<organism evidence="1 2">
    <name type="scientific">Actinomadura viridis</name>
    <dbReference type="NCBI Taxonomy" id="58110"/>
    <lineage>
        <taxon>Bacteria</taxon>
        <taxon>Bacillati</taxon>
        <taxon>Actinomycetota</taxon>
        <taxon>Actinomycetes</taxon>
        <taxon>Streptosporangiales</taxon>
        <taxon>Thermomonosporaceae</taxon>
        <taxon>Actinomadura</taxon>
    </lineage>
</organism>
<dbReference type="RefSeq" id="WP_197014532.1">
    <property type="nucleotide sequence ID" value="NZ_BAABES010000012.1"/>
</dbReference>
<dbReference type="AlphaFoldDB" id="A0A931DLT4"/>
<keyword evidence="2" id="KW-1185">Reference proteome</keyword>
<reference evidence="1" key="1">
    <citation type="submission" date="2020-11" db="EMBL/GenBank/DDBJ databases">
        <title>Sequencing the genomes of 1000 actinobacteria strains.</title>
        <authorList>
            <person name="Klenk H.-P."/>
        </authorList>
    </citation>
    <scope>NUCLEOTIDE SEQUENCE</scope>
    <source>
        <strain evidence="1">DSM 43175</strain>
    </source>
</reference>
<evidence type="ECO:0000313" key="2">
    <source>
        <dbReference type="Proteomes" id="UP000614047"/>
    </source>
</evidence>
<gene>
    <name evidence="1" type="ORF">IW256_006448</name>
</gene>
<sequence>MKDRTTQTNRLAALGAHLSARGYEVDLIEQGLRVINTQVTPNTTVTITCRARPEDGGRRWFFTTSGDPVAEAGRVIDAGVDIMSRLADRDHHSGEAAQ</sequence>
<name>A0A931DLT4_9ACTN</name>
<evidence type="ECO:0000313" key="1">
    <source>
        <dbReference type="EMBL" id="MBG6092335.1"/>
    </source>
</evidence>
<accession>A0A931DLT4</accession>
<proteinExistence type="predicted"/>